<evidence type="ECO:0000313" key="2">
    <source>
        <dbReference type="Proteomes" id="UP001165064"/>
    </source>
</evidence>
<gene>
    <name evidence="1" type="ORF">Amon02_000382100</name>
</gene>
<dbReference type="EMBL" id="BSXS01002486">
    <property type="protein sequence ID" value="GME79204.1"/>
    <property type="molecule type" value="Genomic_DNA"/>
</dbReference>
<accession>A0ACB5T258</accession>
<evidence type="ECO:0000313" key="1">
    <source>
        <dbReference type="EMBL" id="GME79204.1"/>
    </source>
</evidence>
<organism evidence="1 2">
    <name type="scientific">Ambrosiozyma monospora</name>
    <name type="common">Yeast</name>
    <name type="synonym">Endomycopsis monosporus</name>
    <dbReference type="NCBI Taxonomy" id="43982"/>
    <lineage>
        <taxon>Eukaryota</taxon>
        <taxon>Fungi</taxon>
        <taxon>Dikarya</taxon>
        <taxon>Ascomycota</taxon>
        <taxon>Saccharomycotina</taxon>
        <taxon>Pichiomycetes</taxon>
        <taxon>Pichiales</taxon>
        <taxon>Pichiaceae</taxon>
        <taxon>Ambrosiozyma</taxon>
    </lineage>
</organism>
<comment type="caution">
    <text evidence="1">The sequence shown here is derived from an EMBL/GenBank/DDBJ whole genome shotgun (WGS) entry which is preliminary data.</text>
</comment>
<reference evidence="1" key="1">
    <citation type="submission" date="2023-04" db="EMBL/GenBank/DDBJ databases">
        <title>Ambrosiozyma monospora NBRC 10751.</title>
        <authorList>
            <person name="Ichikawa N."/>
            <person name="Sato H."/>
            <person name="Tonouchi N."/>
        </authorList>
    </citation>
    <scope>NUCLEOTIDE SEQUENCE</scope>
    <source>
        <strain evidence="1">NBRC 10751</strain>
    </source>
</reference>
<sequence length="362" mass="42136">MSEENLIKEKKHHHKDKKDKKDKKEKKEKKEKKHHKDKKDKKEKKSKKVEKEIKEEESNEIKSENDSNSIPSTESEKPSVSKKGPEFEEIEIKLDEDTPLSKKEQRLLKKGKITLEQLREKKGIHTEPEPVQKEEKKEDAAGEDKEGDYSEKPKKPEPRSKFAVWIGNLSYETTSEDIVSFIVAKTAEYPEWTPELSDDEPCMIKEKDITRVHLPKNGRKNKGFAHVDFKKPSQLVAAISLSEKDLNGRNLLIKDSHSFQGRPEKVKVLSKNPPSRILFVGNLSFDTKEEILEEHFRHCGEIVRIRMATFEDSGKCKGFAFIDFRDEEGPTKALQDKSCKWLINRQLRMEYGEDRSARKRNQ</sequence>
<name>A0ACB5T258_AMBMO</name>
<dbReference type="Proteomes" id="UP001165064">
    <property type="component" value="Unassembled WGS sequence"/>
</dbReference>
<protein>
    <submittedName>
        <fullName evidence="1">Unnamed protein product</fullName>
    </submittedName>
</protein>
<keyword evidence="2" id="KW-1185">Reference proteome</keyword>
<proteinExistence type="predicted"/>